<sequence>MPLLNALDKTLYWQRLITELQMYLSTHPLNKERESKLAINGVWFWGEGELTIPHQRPFATDDETLLKLGSYISPLTPSITLQKDHILVINDVKQIEFCHLDDKMRKNKIHWYWNNMAYSMPVGHWWSRLWR</sequence>
<proteinExistence type="predicted"/>
<keyword evidence="2" id="KW-1185">Reference proteome</keyword>
<dbReference type="EMBL" id="LNYL01000041">
    <property type="protein sequence ID" value="KTD26194.1"/>
    <property type="molecule type" value="Genomic_DNA"/>
</dbReference>
<evidence type="ECO:0000313" key="2">
    <source>
        <dbReference type="Proteomes" id="UP000054908"/>
    </source>
</evidence>
<dbReference type="Proteomes" id="UP000054908">
    <property type="component" value="Unassembled WGS sequence"/>
</dbReference>
<name>A0A0W0W1U0_9GAMM</name>
<reference evidence="1 2" key="1">
    <citation type="submission" date="2015-11" db="EMBL/GenBank/DDBJ databases">
        <title>Genomic analysis of 38 Legionella species identifies large and diverse effector repertoires.</title>
        <authorList>
            <person name="Burstein D."/>
            <person name="Amaro F."/>
            <person name="Zusman T."/>
            <person name="Lifshitz Z."/>
            <person name="Cohen O."/>
            <person name="Gilbert J.A."/>
            <person name="Pupko T."/>
            <person name="Shuman H.A."/>
            <person name="Segal G."/>
        </authorList>
    </citation>
    <scope>NUCLEOTIDE SEQUENCE [LARGE SCALE GENOMIC DNA]</scope>
    <source>
        <strain evidence="1 2">PX-1-G2-E2</strain>
    </source>
</reference>
<accession>A0A0W0W1U0</accession>
<gene>
    <name evidence="1" type="ORF">Lmac_1562</name>
</gene>
<dbReference type="AlphaFoldDB" id="A0A0W0W1U0"/>
<protein>
    <submittedName>
        <fullName evidence="1">Uncharacterized protein</fullName>
    </submittedName>
</protein>
<evidence type="ECO:0000313" key="1">
    <source>
        <dbReference type="EMBL" id="KTD26194.1"/>
    </source>
</evidence>
<organism evidence="1 2">
    <name type="scientific">Legionella maceachernii</name>
    <dbReference type="NCBI Taxonomy" id="466"/>
    <lineage>
        <taxon>Bacteria</taxon>
        <taxon>Pseudomonadati</taxon>
        <taxon>Pseudomonadota</taxon>
        <taxon>Gammaproteobacteria</taxon>
        <taxon>Legionellales</taxon>
        <taxon>Legionellaceae</taxon>
        <taxon>Legionella</taxon>
    </lineage>
</organism>
<comment type="caution">
    <text evidence="1">The sequence shown here is derived from an EMBL/GenBank/DDBJ whole genome shotgun (WGS) entry which is preliminary data.</text>
</comment>